<feature type="signal peptide" evidence="1">
    <location>
        <begin position="1"/>
        <end position="28"/>
    </location>
</feature>
<dbReference type="PROSITE" id="PS51257">
    <property type="entry name" value="PROKAR_LIPOPROTEIN"/>
    <property type="match status" value="1"/>
</dbReference>
<name>A0A8I0ESV3_9ACTN</name>
<evidence type="ECO:0000313" key="2">
    <source>
        <dbReference type="EMBL" id="MBC9225811.1"/>
    </source>
</evidence>
<dbReference type="Proteomes" id="UP000620591">
    <property type="component" value="Unassembled WGS sequence"/>
</dbReference>
<protein>
    <recommendedName>
        <fullName evidence="4">Lipoprotein</fullName>
    </recommendedName>
</protein>
<organism evidence="2 3">
    <name type="scientific">Aeromicrobium senzhongii</name>
    <dbReference type="NCBI Taxonomy" id="2663859"/>
    <lineage>
        <taxon>Bacteria</taxon>
        <taxon>Bacillati</taxon>
        <taxon>Actinomycetota</taxon>
        <taxon>Actinomycetes</taxon>
        <taxon>Propionibacteriales</taxon>
        <taxon>Nocardioidaceae</taxon>
        <taxon>Aeromicrobium</taxon>
    </lineage>
</organism>
<keyword evidence="1" id="KW-0732">Signal</keyword>
<proteinExistence type="predicted"/>
<dbReference type="EMBL" id="JACTVM010000001">
    <property type="protein sequence ID" value="MBC9225811.1"/>
    <property type="molecule type" value="Genomic_DNA"/>
</dbReference>
<dbReference type="AlphaFoldDB" id="A0A8I0ESV3"/>
<reference evidence="2" key="1">
    <citation type="submission" date="2020-09" db="EMBL/GenBank/DDBJ databases">
        <title>Novel species in genus Aeromicrobium.</title>
        <authorList>
            <person name="Zhang G."/>
        </authorList>
    </citation>
    <scope>NUCLEOTIDE SEQUENCE</scope>
    <source>
        <strain evidence="2">Zg-636</strain>
    </source>
</reference>
<dbReference type="RefSeq" id="WP_187768863.1">
    <property type="nucleotide sequence ID" value="NZ_JACTVM010000001.1"/>
</dbReference>
<comment type="caution">
    <text evidence="2">The sequence shown here is derived from an EMBL/GenBank/DDBJ whole genome shotgun (WGS) entry which is preliminary data.</text>
</comment>
<accession>A0A8I0ESV3</accession>
<gene>
    <name evidence="2" type="ORF">IBG24_05740</name>
</gene>
<sequence length="283" mass="29947">MLISSRSRSLRLPVVGLLALAVLLASCAGEGAQQDTSAPETSAPPAITLASIGLGEVPAPDAIDADWPKAPAGFDAERYHSMVYALRNWGQAAALSQQVREAEDPIAAVEDAISVFDITYRLTESFKEQITPRLTAASVFHPDVEAVGDPHVTWAWKRSMETDPKSGIEIVTVTLQTRAAYPVTVKDGAERVVGVIRSHSLTTGPGPRGQFGMGYAWQGFGVDECAMVLDDAFLPDDDVAAATKSLRRFAQVVTSTKVSTKPVGGGAKPIDEGLAKRCEADAA</sequence>
<feature type="chain" id="PRO_5039665373" description="Lipoprotein" evidence="1">
    <location>
        <begin position="29"/>
        <end position="283"/>
    </location>
</feature>
<evidence type="ECO:0008006" key="4">
    <source>
        <dbReference type="Google" id="ProtNLM"/>
    </source>
</evidence>
<evidence type="ECO:0000256" key="1">
    <source>
        <dbReference type="SAM" id="SignalP"/>
    </source>
</evidence>
<evidence type="ECO:0000313" key="3">
    <source>
        <dbReference type="Proteomes" id="UP000620591"/>
    </source>
</evidence>